<evidence type="ECO:0000313" key="2">
    <source>
        <dbReference type="EMBL" id="GHO59302.1"/>
    </source>
</evidence>
<reference evidence="2 3" key="1">
    <citation type="journal article" date="2021" name="Int. J. Syst. Evol. Microbiol.">
        <title>Reticulibacter mediterranei gen. nov., sp. nov., within the new family Reticulibacteraceae fam. nov., and Ktedonospora formicarum gen. nov., sp. nov., Ktedonobacter robiniae sp. nov., Dictyobacter formicarum sp. nov. and Dictyobacter arantiisoli sp. nov., belonging to the class Ktedonobacteria.</title>
        <authorList>
            <person name="Yabe S."/>
            <person name="Zheng Y."/>
            <person name="Wang C.M."/>
            <person name="Sakai Y."/>
            <person name="Abe K."/>
            <person name="Yokota A."/>
            <person name="Donadio S."/>
            <person name="Cavaletti L."/>
            <person name="Monciardini P."/>
        </authorList>
    </citation>
    <scope>NUCLEOTIDE SEQUENCE [LARGE SCALE GENOMIC DNA]</scope>
    <source>
        <strain evidence="2 3">SOSP1-30</strain>
    </source>
</reference>
<gene>
    <name evidence="2" type="ORF">KSB_77770</name>
</gene>
<protein>
    <recommendedName>
        <fullName evidence="1">Aldehyde oxidase/xanthine dehydrogenase second molybdopterin binding domain-containing protein</fullName>
    </recommendedName>
</protein>
<dbReference type="InterPro" id="IPR046867">
    <property type="entry name" value="AldOxase/xan_DH_MoCoBD2"/>
</dbReference>
<evidence type="ECO:0000259" key="1">
    <source>
        <dbReference type="Pfam" id="PF20256"/>
    </source>
</evidence>
<dbReference type="PANTHER" id="PTHR47495">
    <property type="entry name" value="ALDEHYDE DEHYDROGENASE"/>
    <property type="match status" value="1"/>
</dbReference>
<organism evidence="2 3">
    <name type="scientific">Ktedonobacter robiniae</name>
    <dbReference type="NCBI Taxonomy" id="2778365"/>
    <lineage>
        <taxon>Bacteria</taxon>
        <taxon>Bacillati</taxon>
        <taxon>Chloroflexota</taxon>
        <taxon>Ktedonobacteria</taxon>
        <taxon>Ktedonobacterales</taxon>
        <taxon>Ktedonobacteraceae</taxon>
        <taxon>Ktedonobacter</taxon>
    </lineage>
</organism>
<dbReference type="RefSeq" id="WP_268887419.1">
    <property type="nucleotide sequence ID" value="NZ_BNJG01000003.1"/>
</dbReference>
<keyword evidence="3" id="KW-1185">Reference proteome</keyword>
<accession>A0ABQ3V2W8</accession>
<dbReference type="Proteomes" id="UP000654345">
    <property type="component" value="Unassembled WGS sequence"/>
</dbReference>
<feature type="domain" description="Aldehyde oxidase/xanthine dehydrogenase second molybdopterin binding" evidence="1">
    <location>
        <begin position="2"/>
        <end position="74"/>
    </location>
</feature>
<dbReference type="PANTHER" id="PTHR47495:SF2">
    <property type="entry name" value="ALDEHYDE DEHYDROGENASE"/>
    <property type="match status" value="1"/>
</dbReference>
<dbReference type="InterPro" id="IPR037165">
    <property type="entry name" value="AldOxase/xan_DH_Mopterin-bd_sf"/>
</dbReference>
<dbReference type="SUPFAM" id="SSF56003">
    <property type="entry name" value="Molybdenum cofactor-binding domain"/>
    <property type="match status" value="1"/>
</dbReference>
<dbReference type="Gene3D" id="3.30.365.10">
    <property type="entry name" value="Aldehyde oxidase/xanthine dehydrogenase, molybdopterin binding domain"/>
    <property type="match status" value="1"/>
</dbReference>
<dbReference type="InterPro" id="IPR052516">
    <property type="entry name" value="N-heterocyclic_Hydroxylase"/>
</dbReference>
<name>A0ABQ3V2W8_9CHLR</name>
<comment type="caution">
    <text evidence="2">The sequence shown here is derived from an EMBL/GenBank/DDBJ whole genome shotgun (WGS) entry which is preliminary data.</text>
</comment>
<sequence>MAVDIETGELTVEKLWLAHDVGQAINPLLVAGQVEGGAYMGYGEAVMEQQIFRKGRHKIPSLLDYKLPTTLDTPEIETILIEEADPEGPFGAKEAGQGPLNPVIPAIANAVYDAIGVRIDETPITPDKILQALKALSGQRVQARRIQPVTAPSPWPTRLIQWQPDEQAKVIEPASRYGYKSNQRATLMKGRDI</sequence>
<proteinExistence type="predicted"/>
<evidence type="ECO:0000313" key="3">
    <source>
        <dbReference type="Proteomes" id="UP000654345"/>
    </source>
</evidence>
<dbReference type="EMBL" id="BNJG01000003">
    <property type="protein sequence ID" value="GHO59302.1"/>
    <property type="molecule type" value="Genomic_DNA"/>
</dbReference>
<dbReference type="Pfam" id="PF20256">
    <property type="entry name" value="MoCoBD_2"/>
    <property type="match status" value="1"/>
</dbReference>